<proteinExistence type="predicted"/>
<feature type="non-terminal residue" evidence="2">
    <location>
        <position position="577"/>
    </location>
</feature>
<dbReference type="InterPro" id="IPR013783">
    <property type="entry name" value="Ig-like_fold"/>
</dbReference>
<evidence type="ECO:0000256" key="1">
    <source>
        <dbReference type="SAM" id="Phobius"/>
    </source>
</evidence>
<evidence type="ECO:0000313" key="2">
    <source>
        <dbReference type="EMBL" id="KKQ17035.1"/>
    </source>
</evidence>
<evidence type="ECO:0000313" key="3">
    <source>
        <dbReference type="Proteomes" id="UP000034508"/>
    </source>
</evidence>
<organism evidence="2 3">
    <name type="scientific">Berkelbacteria bacterium GW2011_GWA1_36_9</name>
    <dbReference type="NCBI Taxonomy" id="1618331"/>
    <lineage>
        <taxon>Bacteria</taxon>
        <taxon>Candidatus Berkelbacteria</taxon>
    </lineage>
</organism>
<dbReference type="AlphaFoldDB" id="A0A0G0FT79"/>
<dbReference type="EMBL" id="LBSM01000023">
    <property type="protein sequence ID" value="KKQ17035.1"/>
    <property type="molecule type" value="Genomic_DNA"/>
</dbReference>
<accession>A0A0G0FT79</accession>
<feature type="transmembrane region" description="Helical" evidence="1">
    <location>
        <begin position="12"/>
        <end position="29"/>
    </location>
</feature>
<keyword evidence="1" id="KW-0472">Membrane</keyword>
<protein>
    <submittedName>
        <fullName evidence="2">Uncharacterized protein</fullName>
    </submittedName>
</protein>
<keyword evidence="1" id="KW-1133">Transmembrane helix</keyword>
<comment type="caution">
    <text evidence="2">The sequence shown here is derived from an EMBL/GenBank/DDBJ whole genome shotgun (WGS) entry which is preliminary data.</text>
</comment>
<keyword evidence="1" id="KW-0812">Transmembrane</keyword>
<sequence>MVTNTRKTIQKIVIASALAVALVFLFLNFNKIRFWAEEINNGNTQIDQNSLTTNWQDYANQGSTATDIKVPKYEKFELTFDINWYKNGQFSDPNSKYNPLTAEWSDGAVYRAGNFIRFNDNIYKTKIDVPGKWYKYGLEYEPDTVVIYQNKAYKSIKNTPVNWIAGTTYNLNDRIRNDNDLIFEYKYPTSSEATANNKPGSQGGGAYWQKVGDGNMVILEPDYASSEYWQEQIAYNIDTKPETGNWQEYWEDTGQKYVNPYWPYEESPASNTPENIASRGDGKEPVPSKVGISVDGIFSNDNWQTEKTQPGFYYQDYDYDKTKIAGQSWLYPKGNPVWKVRFTAPTNGNWKYKIRVTDRSGTSYTSDQNTFLALNEVKNTENHGFVRVSADDSRYFVGDDNKYLNFVGLNDDTKDPAEMDSIYAGMVNQGINLIRPWWQGSQGPVVFGGSGQGCFFGYNPMCLNYGVNENAKPGELFSENEMGISHTGNISVTAQVKNNSRYRISTQIKTSALSGTGDYGIALKTDGGVNGNFFGAPLTQKLSGDTDWTELSAVVSTFDTYNFLNSINLRPKLYDTI</sequence>
<dbReference type="Proteomes" id="UP000034508">
    <property type="component" value="Unassembled WGS sequence"/>
</dbReference>
<reference evidence="2 3" key="1">
    <citation type="journal article" date="2015" name="Nature">
        <title>rRNA introns, odd ribosomes, and small enigmatic genomes across a large radiation of phyla.</title>
        <authorList>
            <person name="Brown C.T."/>
            <person name="Hug L.A."/>
            <person name="Thomas B.C."/>
            <person name="Sharon I."/>
            <person name="Castelle C.J."/>
            <person name="Singh A."/>
            <person name="Wilkins M.J."/>
            <person name="Williams K.H."/>
            <person name="Banfield J.F."/>
        </authorList>
    </citation>
    <scope>NUCLEOTIDE SEQUENCE [LARGE SCALE GENOMIC DNA]</scope>
</reference>
<gene>
    <name evidence="2" type="ORF">US31_C0023G0001</name>
</gene>
<dbReference type="Gene3D" id="2.60.40.10">
    <property type="entry name" value="Immunoglobulins"/>
    <property type="match status" value="1"/>
</dbReference>
<name>A0A0G0FT79_9BACT</name>